<evidence type="ECO:0000313" key="3">
    <source>
        <dbReference type="Proteomes" id="UP001221757"/>
    </source>
</evidence>
<proteinExistence type="predicted"/>
<dbReference type="AlphaFoldDB" id="A0AAD7GUJ9"/>
<dbReference type="EMBL" id="JARKIE010000008">
    <property type="protein sequence ID" value="KAJ7705609.1"/>
    <property type="molecule type" value="Genomic_DNA"/>
</dbReference>
<name>A0AAD7GUJ9_MYCRO</name>
<protein>
    <submittedName>
        <fullName evidence="2">Uncharacterized protein</fullName>
    </submittedName>
</protein>
<evidence type="ECO:0000256" key="1">
    <source>
        <dbReference type="SAM" id="MobiDB-lite"/>
    </source>
</evidence>
<evidence type="ECO:0000313" key="2">
    <source>
        <dbReference type="EMBL" id="KAJ7705609.1"/>
    </source>
</evidence>
<accession>A0AAD7GUJ9</accession>
<comment type="caution">
    <text evidence="2">The sequence shown here is derived from an EMBL/GenBank/DDBJ whole genome shotgun (WGS) entry which is preliminary data.</text>
</comment>
<reference evidence="2" key="1">
    <citation type="submission" date="2023-03" db="EMBL/GenBank/DDBJ databases">
        <title>Massive genome expansion in bonnet fungi (Mycena s.s.) driven by repeated elements and novel gene families across ecological guilds.</title>
        <authorList>
            <consortium name="Lawrence Berkeley National Laboratory"/>
            <person name="Harder C.B."/>
            <person name="Miyauchi S."/>
            <person name="Viragh M."/>
            <person name="Kuo A."/>
            <person name="Thoen E."/>
            <person name="Andreopoulos B."/>
            <person name="Lu D."/>
            <person name="Skrede I."/>
            <person name="Drula E."/>
            <person name="Henrissat B."/>
            <person name="Morin E."/>
            <person name="Kohler A."/>
            <person name="Barry K."/>
            <person name="LaButti K."/>
            <person name="Morin E."/>
            <person name="Salamov A."/>
            <person name="Lipzen A."/>
            <person name="Mereny Z."/>
            <person name="Hegedus B."/>
            <person name="Baldrian P."/>
            <person name="Stursova M."/>
            <person name="Weitz H."/>
            <person name="Taylor A."/>
            <person name="Grigoriev I.V."/>
            <person name="Nagy L.G."/>
            <person name="Martin F."/>
            <person name="Kauserud H."/>
        </authorList>
    </citation>
    <scope>NUCLEOTIDE SEQUENCE</scope>
    <source>
        <strain evidence="2">CBHHK067</strain>
    </source>
</reference>
<dbReference type="Proteomes" id="UP001221757">
    <property type="component" value="Unassembled WGS sequence"/>
</dbReference>
<gene>
    <name evidence="2" type="ORF">B0H17DRAFT_671993</name>
</gene>
<feature type="region of interest" description="Disordered" evidence="1">
    <location>
        <begin position="116"/>
        <end position="139"/>
    </location>
</feature>
<organism evidence="2 3">
    <name type="scientific">Mycena rosella</name>
    <name type="common">Pink bonnet</name>
    <name type="synonym">Agaricus rosellus</name>
    <dbReference type="NCBI Taxonomy" id="1033263"/>
    <lineage>
        <taxon>Eukaryota</taxon>
        <taxon>Fungi</taxon>
        <taxon>Dikarya</taxon>
        <taxon>Basidiomycota</taxon>
        <taxon>Agaricomycotina</taxon>
        <taxon>Agaricomycetes</taxon>
        <taxon>Agaricomycetidae</taxon>
        <taxon>Agaricales</taxon>
        <taxon>Marasmiineae</taxon>
        <taxon>Mycenaceae</taxon>
        <taxon>Mycena</taxon>
    </lineage>
</organism>
<sequence>MAKPTEFIELSVVITYDVEKSGYKQRDDPKDTIARLRRHLTALRMPHPKQENVRTIDGDGVCFSWTTQEDSMLHQQVSGAVLAQRKSVLRQYCMKSVKMSVQPTDPPAAPLLLPVPSRRDSFSTSAPVAPEPGSSSMHDKAQQFLDGLHLAPPVLLPTRAASVLSSTCSSRNNTPPAVEPVVALKAEADPMEVLEQASLGLVAPDPCPSSPGSDDMVLSPIPGLAALPLCSSIIIDKPAAGDAPRAPLETDMPVVQQLSTTLLDIHKEVYTGLIKADAIRQALKTMDALGIPEPSHELSSGEQDFVAKVRLQLLQSELEHTRLRRQAVEESIRGITRESRPPFVCPALMDAFVAVSQLTTQAMEAES</sequence>
<keyword evidence="3" id="KW-1185">Reference proteome</keyword>